<organism evidence="1 2">
    <name type="scientific">Candidatus Nomurabacteria bacterium GW2011_GWF2_40_12</name>
    <dbReference type="NCBI Taxonomy" id="1618776"/>
    <lineage>
        <taxon>Bacteria</taxon>
        <taxon>Candidatus Nomuraibacteriota</taxon>
    </lineage>
</organism>
<protein>
    <submittedName>
        <fullName evidence="1">Uncharacterized protein</fullName>
    </submittedName>
</protein>
<gene>
    <name evidence="1" type="ORF">UT78_C0023G0006</name>
</gene>
<reference evidence="1 2" key="1">
    <citation type="journal article" date="2015" name="Nature">
        <title>rRNA introns, odd ribosomes, and small enigmatic genomes across a large radiation of phyla.</title>
        <authorList>
            <person name="Brown C.T."/>
            <person name="Hug L.A."/>
            <person name="Thomas B.C."/>
            <person name="Sharon I."/>
            <person name="Castelle C.J."/>
            <person name="Singh A."/>
            <person name="Wilkins M.J."/>
            <person name="Williams K.H."/>
            <person name="Banfield J.F."/>
        </authorList>
    </citation>
    <scope>NUCLEOTIDE SEQUENCE [LARGE SCALE GENOMIC DNA]</scope>
</reference>
<dbReference type="Proteomes" id="UP000034301">
    <property type="component" value="Unassembled WGS sequence"/>
</dbReference>
<dbReference type="EMBL" id="LBYC01000023">
    <property type="protein sequence ID" value="KKR41615.1"/>
    <property type="molecule type" value="Genomic_DNA"/>
</dbReference>
<comment type="caution">
    <text evidence="1">The sequence shown here is derived from an EMBL/GenBank/DDBJ whole genome shotgun (WGS) entry which is preliminary data.</text>
</comment>
<name>A0A0G0T3F1_9BACT</name>
<dbReference type="AlphaFoldDB" id="A0A0G0T3F1"/>
<accession>A0A0G0T3F1</accession>
<proteinExistence type="predicted"/>
<sequence length="247" mass="27338">MPKYLLAENRGRAVDEPAAVKPVDVPAPLAVVPVEIQDVPVAVRVLQNRTVEVDEPDVPVDLLLPALGDEMLVLPESLEDLRVQADVTFLLQALELFLALDGCLPILKHRLEANLREVEFRERNGTSVRLVVENLPSFADESGVERNGTVDGDDARIDEELCSVLEEGSELFPRLLRVRDDRLLQPAGCEIDRVPVGIQGECRHDRVGLVESDLSHRHSPSASGLLCSHSQKIPSFKHLLAMTTFRK</sequence>
<evidence type="ECO:0000313" key="2">
    <source>
        <dbReference type="Proteomes" id="UP000034301"/>
    </source>
</evidence>
<evidence type="ECO:0000313" key="1">
    <source>
        <dbReference type="EMBL" id="KKR41615.1"/>
    </source>
</evidence>